<protein>
    <submittedName>
        <fullName evidence="1">Transcriptional regulator</fullName>
    </submittedName>
</protein>
<dbReference type="PANTHER" id="PTHR38600">
    <property type="entry name" value="TRANSCRIPTIONAL REGULATORY PROTEIN"/>
    <property type="match status" value="1"/>
</dbReference>
<dbReference type="SUPFAM" id="SSF46785">
    <property type="entry name" value="Winged helix' DNA-binding domain"/>
    <property type="match status" value="1"/>
</dbReference>
<name>A0A347ZTS6_9CHLR</name>
<dbReference type="Proteomes" id="UP000256388">
    <property type="component" value="Unassembled WGS sequence"/>
</dbReference>
<dbReference type="CDD" id="cd00090">
    <property type="entry name" value="HTH_ARSR"/>
    <property type="match status" value="1"/>
</dbReference>
<evidence type="ECO:0000313" key="1">
    <source>
        <dbReference type="EMBL" id="REG10712.1"/>
    </source>
</evidence>
<evidence type="ECO:0000313" key="2">
    <source>
        <dbReference type="Proteomes" id="UP000256388"/>
    </source>
</evidence>
<comment type="caution">
    <text evidence="1">The sequence shown here is derived from an EMBL/GenBank/DDBJ whole genome shotgun (WGS) entry which is preliminary data.</text>
</comment>
<dbReference type="Pfam" id="PF13412">
    <property type="entry name" value="HTH_24"/>
    <property type="match status" value="1"/>
</dbReference>
<dbReference type="RefSeq" id="WP_116223876.1">
    <property type="nucleotide sequence ID" value="NZ_AP018437.1"/>
</dbReference>
<dbReference type="OrthoDB" id="8545200at2"/>
<dbReference type="PANTHER" id="PTHR38600:SF2">
    <property type="entry name" value="SLL0088 PROTEIN"/>
    <property type="match status" value="1"/>
</dbReference>
<accession>A0A347ZTS6</accession>
<proteinExistence type="predicted"/>
<dbReference type="EMBL" id="QUMS01000001">
    <property type="protein sequence ID" value="REG10712.1"/>
    <property type="molecule type" value="Genomic_DNA"/>
</dbReference>
<gene>
    <name evidence="1" type="ORF">DFR64_0572</name>
</gene>
<dbReference type="AlphaFoldDB" id="A0A347ZTS6"/>
<keyword evidence="2" id="KW-1185">Reference proteome</keyword>
<dbReference type="InterPro" id="IPR036388">
    <property type="entry name" value="WH-like_DNA-bd_sf"/>
</dbReference>
<dbReference type="InterPro" id="IPR036390">
    <property type="entry name" value="WH_DNA-bd_sf"/>
</dbReference>
<dbReference type="Gene3D" id="1.10.10.10">
    <property type="entry name" value="Winged helix-like DNA-binding domain superfamily/Winged helix DNA-binding domain"/>
    <property type="match status" value="1"/>
</dbReference>
<sequence length="206" mass="23384">MKSTREKVLQTLASNPRSTIVEIADSVGINAISVRHHLTSLQASSLVTAEEERHGVGRPRLVYFLTEKGMEKFPTRYFRLTNHLLGEIKETLSEEEVRNIFKKMAGHISEEYQPVLKDLNAEEKLDLLKEVMAQEGYELTWEKSGSAYAISEVSCPFYQIGREHPEICLFDKSLVSNMLGIPESKVRHTKKGESHCSFVIESSDIK</sequence>
<reference evidence="1 2" key="1">
    <citation type="submission" date="2018-08" db="EMBL/GenBank/DDBJ databases">
        <title>Genomic Encyclopedia of Type Strains, Phase IV (KMG-IV): sequencing the most valuable type-strain genomes for metagenomic binning, comparative biology and taxonomic classification.</title>
        <authorList>
            <person name="Goeker M."/>
        </authorList>
    </citation>
    <scope>NUCLEOTIDE SEQUENCE [LARGE SCALE GENOMIC DNA]</scope>
    <source>
        <strain evidence="1 2">DSM 23923</strain>
    </source>
</reference>
<organism evidence="1 2">
    <name type="scientific">Pelolinea submarina</name>
    <dbReference type="NCBI Taxonomy" id="913107"/>
    <lineage>
        <taxon>Bacteria</taxon>
        <taxon>Bacillati</taxon>
        <taxon>Chloroflexota</taxon>
        <taxon>Anaerolineae</taxon>
        <taxon>Anaerolineales</taxon>
        <taxon>Anaerolineaceae</taxon>
        <taxon>Pelolinea</taxon>
    </lineage>
</organism>
<dbReference type="InterPro" id="IPR011991">
    <property type="entry name" value="ArsR-like_HTH"/>
</dbReference>